<protein>
    <submittedName>
        <fullName evidence="1">Uncharacterized protein</fullName>
    </submittedName>
</protein>
<name>A0ACC2UL03_9FUNG</name>
<organism evidence="1 2">
    <name type="scientific">Entomophthora muscae</name>
    <dbReference type="NCBI Taxonomy" id="34485"/>
    <lineage>
        <taxon>Eukaryota</taxon>
        <taxon>Fungi</taxon>
        <taxon>Fungi incertae sedis</taxon>
        <taxon>Zoopagomycota</taxon>
        <taxon>Entomophthoromycotina</taxon>
        <taxon>Entomophthoromycetes</taxon>
        <taxon>Entomophthorales</taxon>
        <taxon>Entomophthoraceae</taxon>
        <taxon>Entomophthora</taxon>
    </lineage>
</organism>
<sequence length="263" mass="28713">MESITPKYSKVQVWLECSASCNEVAKSLNQAVVYLTNAIHFNQTIKVAVKYSNFGPDSNTIGNCTPNLLIDTNDGFIQKPSALLRQTNSIHADIDMGQHLEVICHELLHGLGFVSAVGTSLFGNPLTYVFNEGLTYIMDRYILHHGLKLSSSPKGSGLKQVMKDATVEGTLVFTTGSKIIPLETSLSPFQLGSSVSHLSHAKYDNSRDLLMTHRISGNNNLAAYIKANGKWLTSPYGPDTLAILQTIGYTLNPNPSLKNNKTN</sequence>
<proteinExistence type="predicted"/>
<dbReference type="Proteomes" id="UP001165960">
    <property type="component" value="Unassembled WGS sequence"/>
</dbReference>
<evidence type="ECO:0000313" key="2">
    <source>
        <dbReference type="Proteomes" id="UP001165960"/>
    </source>
</evidence>
<dbReference type="EMBL" id="QTSX02000208">
    <property type="protein sequence ID" value="KAJ9087728.1"/>
    <property type="molecule type" value="Genomic_DNA"/>
</dbReference>
<comment type="caution">
    <text evidence="1">The sequence shown here is derived from an EMBL/GenBank/DDBJ whole genome shotgun (WGS) entry which is preliminary data.</text>
</comment>
<evidence type="ECO:0000313" key="1">
    <source>
        <dbReference type="EMBL" id="KAJ9087728.1"/>
    </source>
</evidence>
<keyword evidence="2" id="KW-1185">Reference proteome</keyword>
<gene>
    <name evidence="1" type="ORF">DSO57_1030393</name>
</gene>
<reference evidence="1" key="1">
    <citation type="submission" date="2022-04" db="EMBL/GenBank/DDBJ databases">
        <title>Genome of the entomopathogenic fungus Entomophthora muscae.</title>
        <authorList>
            <person name="Elya C."/>
            <person name="Lovett B.R."/>
            <person name="Lee E."/>
            <person name="Macias A.M."/>
            <person name="Hajek A.E."/>
            <person name="De Bivort B.L."/>
            <person name="Kasson M.T."/>
            <person name="De Fine Licht H.H."/>
            <person name="Stajich J.E."/>
        </authorList>
    </citation>
    <scope>NUCLEOTIDE SEQUENCE</scope>
    <source>
        <strain evidence="1">Berkeley</strain>
    </source>
</reference>
<accession>A0ACC2UL03</accession>